<dbReference type="STRING" id="1118060.GCA_000311845_01488"/>
<dbReference type="Gene3D" id="3.40.50.1000">
    <property type="entry name" value="HAD superfamily/HAD-like"/>
    <property type="match status" value="1"/>
</dbReference>
<name>A0A1Y3U2S4_9ACTN</name>
<keyword evidence="3" id="KW-0808">Transferase</keyword>
<dbReference type="SUPFAM" id="SSF52540">
    <property type="entry name" value="P-loop containing nucleoside triphosphate hydrolases"/>
    <property type="match status" value="1"/>
</dbReference>
<dbReference type="PANTHER" id="PTHR10000:SF25">
    <property type="entry name" value="PHOSPHATASE YKRA-RELATED"/>
    <property type="match status" value="1"/>
</dbReference>
<feature type="domain" description="Phosphoribulokinase/uridine kinase" evidence="2">
    <location>
        <begin position="95"/>
        <end position="240"/>
    </location>
</feature>
<proteinExistence type="predicted"/>
<gene>
    <name evidence="3" type="ORF">B5G21_05545</name>
</gene>
<dbReference type="GO" id="GO:0016301">
    <property type="term" value="F:kinase activity"/>
    <property type="evidence" value="ECO:0007669"/>
    <property type="project" value="UniProtKB-KW"/>
</dbReference>
<dbReference type="NCBIfam" id="NF006745">
    <property type="entry name" value="PRK09270.1-4"/>
    <property type="match status" value="1"/>
</dbReference>
<dbReference type="Pfam" id="PF00485">
    <property type="entry name" value="PRK"/>
    <property type="match status" value="1"/>
</dbReference>
<keyword evidence="3" id="KW-0418">Kinase</keyword>
<sequence>MVQIEASQETFDVEVNDQLVAASYRTADVERVLLSLLDEAARLERERSARMAASHPAASAFEAGSSSRSAAGSHQQLFSSNAKGPDPAAARTIVFLAAPPGAGKSTLAAVLERLAQSQPGMPRVQAVGMDGFHHTNTYLDRHTLDCPDGKSVSLRSIKGAPETFDVEGFARALHETRVSSDPVRWPAYSRVVHDVVADGPIVSAPIVIVEGNYLLLDEGPWRDLAELCDLSIFVEADEAMLRERLVARKVRGGLSRTEAERFFEQSDGKNVRRVLSHLCPADITITLDSSGRMRRLEATPALAFFDIDGTLTWAREGEADIDAAPTDAVRLALENFVARGNLAVLCTGRPLCNVPPALKTLPFAGMVTLAGGHVELDGEVVRDVRMPSDVVELLVSCCEQARVPAYFESSNRGVVLAWPGVFSLFDTFGEFSERVGIEELRGVLSGIDVGKVVFDSEHIERLTTMAPAITERCSVCNIGDGLYEVTVPGITKFDGMRAVWSTLRERGMRIGTVYGFGDSENDGSMLSAVDVAVAMGNALPAVRASADYVTDPVWDDGVATALEAFGLV</sequence>
<dbReference type="InterPro" id="IPR027417">
    <property type="entry name" value="P-loop_NTPase"/>
</dbReference>
<comment type="caution">
    <text evidence="3">The sequence shown here is derived from an EMBL/GenBank/DDBJ whole genome shotgun (WGS) entry which is preliminary data.</text>
</comment>
<dbReference type="Gene3D" id="3.40.50.300">
    <property type="entry name" value="P-loop containing nucleotide triphosphate hydrolases"/>
    <property type="match status" value="1"/>
</dbReference>
<dbReference type="GO" id="GO:0016791">
    <property type="term" value="F:phosphatase activity"/>
    <property type="evidence" value="ECO:0007669"/>
    <property type="project" value="UniProtKB-ARBA"/>
</dbReference>
<dbReference type="Gene3D" id="3.30.1240.10">
    <property type="match status" value="1"/>
</dbReference>
<dbReference type="GO" id="GO:0005524">
    <property type="term" value="F:ATP binding"/>
    <property type="evidence" value="ECO:0007669"/>
    <property type="project" value="InterPro"/>
</dbReference>
<keyword evidence="4" id="KW-1185">Reference proteome</keyword>
<reference evidence="4" key="1">
    <citation type="submission" date="2017-04" db="EMBL/GenBank/DDBJ databases">
        <title>Function of individual gut microbiota members based on whole genome sequencing of pure cultures obtained from chicken caecum.</title>
        <authorList>
            <person name="Medvecky M."/>
            <person name="Cejkova D."/>
            <person name="Polansky O."/>
            <person name="Karasova D."/>
            <person name="Kubasova T."/>
            <person name="Cizek A."/>
            <person name="Rychlik I."/>
        </authorList>
    </citation>
    <scope>NUCLEOTIDE SEQUENCE [LARGE SCALE GENOMIC DNA]</scope>
    <source>
        <strain evidence="4">An70</strain>
    </source>
</reference>
<evidence type="ECO:0000313" key="4">
    <source>
        <dbReference type="Proteomes" id="UP000196560"/>
    </source>
</evidence>
<organism evidence="3 4">
    <name type="scientific">Enorma massiliensis</name>
    <dbReference type="NCBI Taxonomy" id="1472761"/>
    <lineage>
        <taxon>Bacteria</taxon>
        <taxon>Bacillati</taxon>
        <taxon>Actinomycetota</taxon>
        <taxon>Coriobacteriia</taxon>
        <taxon>Coriobacteriales</taxon>
        <taxon>Coriobacteriaceae</taxon>
        <taxon>Enorma</taxon>
    </lineage>
</organism>
<dbReference type="EMBL" id="NFHO01000005">
    <property type="protein sequence ID" value="OUN43061.1"/>
    <property type="molecule type" value="Genomic_DNA"/>
</dbReference>
<dbReference type="NCBIfam" id="TIGR01484">
    <property type="entry name" value="HAD-SF-IIB"/>
    <property type="match status" value="1"/>
</dbReference>
<dbReference type="Pfam" id="PF08282">
    <property type="entry name" value="Hydrolase_3"/>
    <property type="match status" value="1"/>
</dbReference>
<accession>A0A1Y3U2S4</accession>
<evidence type="ECO:0000256" key="1">
    <source>
        <dbReference type="SAM" id="MobiDB-lite"/>
    </source>
</evidence>
<dbReference type="RefSeq" id="WP_087186355.1">
    <property type="nucleotide sequence ID" value="NZ_NFHO01000005.1"/>
</dbReference>
<dbReference type="Proteomes" id="UP000196560">
    <property type="component" value="Unassembled WGS sequence"/>
</dbReference>
<dbReference type="InterPro" id="IPR036412">
    <property type="entry name" value="HAD-like_sf"/>
</dbReference>
<dbReference type="eggNOG" id="COG0561">
    <property type="taxonomic scope" value="Bacteria"/>
</dbReference>
<feature type="region of interest" description="Disordered" evidence="1">
    <location>
        <begin position="52"/>
        <end position="84"/>
    </location>
</feature>
<protein>
    <submittedName>
        <fullName evidence="3">Nucleoside/nucleotide kinase family protein</fullName>
    </submittedName>
</protein>
<dbReference type="InterPro" id="IPR023214">
    <property type="entry name" value="HAD_sf"/>
</dbReference>
<evidence type="ECO:0000259" key="2">
    <source>
        <dbReference type="Pfam" id="PF00485"/>
    </source>
</evidence>
<feature type="compositionally biased region" description="Low complexity" evidence="1">
    <location>
        <begin position="52"/>
        <end position="73"/>
    </location>
</feature>
<dbReference type="SUPFAM" id="SSF56784">
    <property type="entry name" value="HAD-like"/>
    <property type="match status" value="1"/>
</dbReference>
<dbReference type="InterPro" id="IPR006083">
    <property type="entry name" value="PRK/URK"/>
</dbReference>
<dbReference type="eggNOG" id="COG1072">
    <property type="taxonomic scope" value="Bacteria"/>
</dbReference>
<dbReference type="PANTHER" id="PTHR10000">
    <property type="entry name" value="PHOSPHOSERINE PHOSPHATASE"/>
    <property type="match status" value="1"/>
</dbReference>
<evidence type="ECO:0000313" key="3">
    <source>
        <dbReference type="EMBL" id="OUN43061.1"/>
    </source>
</evidence>
<dbReference type="GO" id="GO:0000287">
    <property type="term" value="F:magnesium ion binding"/>
    <property type="evidence" value="ECO:0007669"/>
    <property type="project" value="TreeGrafter"/>
</dbReference>
<dbReference type="AlphaFoldDB" id="A0A1Y3U2S4"/>
<dbReference type="GO" id="GO:0005829">
    <property type="term" value="C:cytosol"/>
    <property type="evidence" value="ECO:0007669"/>
    <property type="project" value="TreeGrafter"/>
</dbReference>
<dbReference type="InterPro" id="IPR006379">
    <property type="entry name" value="HAD-SF_hydro_IIB"/>
</dbReference>